<dbReference type="EMBL" id="JAEUBG010001589">
    <property type="protein sequence ID" value="KAH3686142.1"/>
    <property type="molecule type" value="Genomic_DNA"/>
</dbReference>
<accession>A0A9P8QAT0</accession>
<gene>
    <name evidence="1" type="ORF">WICPIJ_002880</name>
</gene>
<proteinExistence type="predicted"/>
<reference evidence="1" key="2">
    <citation type="submission" date="2021-01" db="EMBL/GenBank/DDBJ databases">
        <authorList>
            <person name="Schikora-Tamarit M.A."/>
        </authorList>
    </citation>
    <scope>NUCLEOTIDE SEQUENCE</scope>
    <source>
        <strain evidence="1">CBS2887</strain>
    </source>
</reference>
<keyword evidence="2" id="KW-1185">Reference proteome</keyword>
<protein>
    <submittedName>
        <fullName evidence="1">Uncharacterized protein</fullName>
    </submittedName>
</protein>
<dbReference type="Proteomes" id="UP000774326">
    <property type="component" value="Unassembled WGS sequence"/>
</dbReference>
<reference evidence="1" key="1">
    <citation type="journal article" date="2021" name="Open Biol.">
        <title>Shared evolutionary footprints suggest mitochondrial oxidative damage underlies multiple complex I losses in fungi.</title>
        <authorList>
            <person name="Schikora-Tamarit M.A."/>
            <person name="Marcet-Houben M."/>
            <person name="Nosek J."/>
            <person name="Gabaldon T."/>
        </authorList>
    </citation>
    <scope>NUCLEOTIDE SEQUENCE</scope>
    <source>
        <strain evidence="1">CBS2887</strain>
    </source>
</reference>
<organism evidence="1 2">
    <name type="scientific">Wickerhamomyces pijperi</name>
    <name type="common">Yeast</name>
    <name type="synonym">Pichia pijperi</name>
    <dbReference type="NCBI Taxonomy" id="599730"/>
    <lineage>
        <taxon>Eukaryota</taxon>
        <taxon>Fungi</taxon>
        <taxon>Dikarya</taxon>
        <taxon>Ascomycota</taxon>
        <taxon>Saccharomycotina</taxon>
        <taxon>Saccharomycetes</taxon>
        <taxon>Phaffomycetales</taxon>
        <taxon>Wickerhamomycetaceae</taxon>
        <taxon>Wickerhamomyces</taxon>
    </lineage>
</organism>
<comment type="caution">
    <text evidence="1">The sequence shown here is derived from an EMBL/GenBank/DDBJ whole genome shotgun (WGS) entry which is preliminary data.</text>
</comment>
<sequence length="121" mass="13290">MLALSMITNFTYDGMFNRNCESFISGDDDVEVDVVGLKISVSLIQPGEIVLFKDTLRESLFIGIKLNALINDVLEHLFGNTVPIDQLGSQTVQKPNESGVGVSHWDHLSVPEPPCGQFLRG</sequence>
<evidence type="ECO:0000313" key="1">
    <source>
        <dbReference type="EMBL" id="KAH3686142.1"/>
    </source>
</evidence>
<dbReference type="AlphaFoldDB" id="A0A9P8QAT0"/>
<name>A0A9P8QAT0_WICPI</name>
<evidence type="ECO:0000313" key="2">
    <source>
        <dbReference type="Proteomes" id="UP000774326"/>
    </source>
</evidence>